<dbReference type="Proteomes" id="UP000694397">
    <property type="component" value="Chromosome 4"/>
</dbReference>
<dbReference type="GO" id="GO:0022857">
    <property type="term" value="F:transmembrane transporter activity"/>
    <property type="evidence" value="ECO:0007669"/>
    <property type="project" value="InterPro"/>
</dbReference>
<feature type="transmembrane region" description="Helical" evidence="8">
    <location>
        <begin position="201"/>
        <end position="221"/>
    </location>
</feature>
<name>A0A8C9UZR8_SCLFO</name>
<dbReference type="Gene3D" id="1.20.1250.20">
    <property type="entry name" value="MFS general substrate transporter like domains"/>
    <property type="match status" value="1"/>
</dbReference>
<dbReference type="GO" id="GO:0009925">
    <property type="term" value="C:basal plasma membrane"/>
    <property type="evidence" value="ECO:0007669"/>
    <property type="project" value="UniProtKB-SubCell"/>
</dbReference>
<keyword evidence="2 8" id="KW-1133">Transmembrane helix</keyword>
<keyword evidence="3 8" id="KW-0472">Membrane</keyword>
<feature type="transmembrane region" description="Helical" evidence="8">
    <location>
        <begin position="402"/>
        <end position="419"/>
    </location>
</feature>
<evidence type="ECO:0000256" key="6">
    <source>
        <dbReference type="ARBA" id="ARBA00041768"/>
    </source>
</evidence>
<feature type="domain" description="Major facilitator superfamily (MFS) profile" evidence="9">
    <location>
        <begin position="92"/>
        <end position="508"/>
    </location>
</feature>
<dbReference type="OrthoDB" id="2544694at2759"/>
<dbReference type="SUPFAM" id="SSF103473">
    <property type="entry name" value="MFS general substrate transporter"/>
    <property type="match status" value="1"/>
</dbReference>
<dbReference type="InterPro" id="IPR005828">
    <property type="entry name" value="MFS_sugar_transport-like"/>
</dbReference>
<evidence type="ECO:0000313" key="10">
    <source>
        <dbReference type="Ensembl" id="ENSSFOP00015009652.2"/>
    </source>
</evidence>
<evidence type="ECO:0000256" key="1">
    <source>
        <dbReference type="ARBA" id="ARBA00022692"/>
    </source>
</evidence>
<evidence type="ECO:0000313" key="11">
    <source>
        <dbReference type="Proteomes" id="UP000694397"/>
    </source>
</evidence>
<evidence type="ECO:0000256" key="7">
    <source>
        <dbReference type="ARBA" id="ARBA00042362"/>
    </source>
</evidence>
<feature type="transmembrane region" description="Helical" evidence="8">
    <location>
        <begin position="482"/>
        <end position="501"/>
    </location>
</feature>
<feature type="transmembrane region" description="Helical" evidence="8">
    <location>
        <begin position="339"/>
        <end position="357"/>
    </location>
</feature>
<feature type="transmembrane region" description="Helical" evidence="8">
    <location>
        <begin position="425"/>
        <end position="445"/>
    </location>
</feature>
<keyword evidence="11" id="KW-1185">Reference proteome</keyword>
<reference evidence="10" key="2">
    <citation type="submission" date="2025-08" db="UniProtKB">
        <authorList>
            <consortium name="Ensembl"/>
        </authorList>
    </citation>
    <scope>IDENTIFICATION</scope>
</reference>
<feature type="transmembrane region" description="Helical" evidence="8">
    <location>
        <begin position="174"/>
        <end position="195"/>
    </location>
</feature>
<dbReference type="InterPro" id="IPR020846">
    <property type="entry name" value="MFS_dom"/>
</dbReference>
<dbReference type="AlphaFoldDB" id="A0A8C9UZR8"/>
<feature type="transmembrane region" description="Helical" evidence="8">
    <location>
        <begin position="257"/>
        <end position="275"/>
    </location>
</feature>
<evidence type="ECO:0000256" key="8">
    <source>
        <dbReference type="SAM" id="Phobius"/>
    </source>
</evidence>
<reference evidence="10" key="3">
    <citation type="submission" date="2025-09" db="UniProtKB">
        <authorList>
            <consortium name="Ensembl"/>
        </authorList>
    </citation>
    <scope>IDENTIFICATION</scope>
</reference>
<keyword evidence="1 8" id="KW-0812">Transmembrane</keyword>
<dbReference type="Ensembl" id="ENSSFOT00015009783.2">
    <property type="protein sequence ID" value="ENSSFOP00015009652.2"/>
    <property type="gene ID" value="ENSSFOG00015006006.2"/>
</dbReference>
<reference evidence="10 11" key="1">
    <citation type="submission" date="2019-04" db="EMBL/GenBank/DDBJ databases">
        <authorList>
            <consortium name="Wellcome Sanger Institute Data Sharing"/>
        </authorList>
    </citation>
    <scope>NUCLEOTIDE SEQUENCE [LARGE SCALE GENOMIC DNA]</scope>
</reference>
<comment type="subcellular location">
    <subcellularLocation>
        <location evidence="4">Basal cell membrane</location>
        <topology evidence="4">Multi-pass membrane protein</topology>
    </subcellularLocation>
</comment>
<dbReference type="PROSITE" id="PS50850">
    <property type="entry name" value="MFS"/>
    <property type="match status" value="1"/>
</dbReference>
<gene>
    <name evidence="10" type="primary">LOC108926983</name>
</gene>
<dbReference type="Pfam" id="PF00083">
    <property type="entry name" value="Sugar_tr"/>
    <property type="match status" value="1"/>
</dbReference>
<dbReference type="FunFam" id="1.20.1250.20:FF:000023">
    <property type="entry name" value="Solute carrier family 22 member 6"/>
    <property type="match status" value="1"/>
</dbReference>
<evidence type="ECO:0000259" key="9">
    <source>
        <dbReference type="PROSITE" id="PS50850"/>
    </source>
</evidence>
<dbReference type="GeneTree" id="ENSGT00940000154922"/>
<dbReference type="InterPro" id="IPR036259">
    <property type="entry name" value="MFS_trans_sf"/>
</dbReference>
<sequence>SSNQDTDNLLAETDGFSRFQITLMSIAFITRFTLPCHFLVHNFISDVPSHHCNITALDDGDIFENLTQEQRLTVSIPAQEDGALSSCEMFPQPQLHLLYGPSNTTDTPAIECQNGWVYDTSTFTSTIATEWDLLCDKKSMSKATTTIFFVGVMIGAMVFGSLSDRFGRRNMLMLSYILGMIFGMASAFSKSYVMFAILRFLTGFGITGISIVSTVLCVEWVDVEHRRIVGVVDSLAWTFGSIVLSGIAYLVRDWRSLIITITSPLAVAILCWRWVPESARWLIATGKTEKAHYYLRKCAKMNKRDGFASLIKPEVVVSEKGQKMYTYLDLVRTPKMRRIAILTGIIWYGIASTFYGISFNLTGFGLNIYLTQLIYALIELPAKAAVYYCLEKIGRRSTESGALLLAGLCLGINIFVPKGTQTFSLIVLLGKAGSAASFSTIFLYTSELYPTVVRQNGLGYTSFMARIGVSMAPLILMLDDVWYLLPQVIMCIVAITAGLVTTRLPETRNRRLPETIQDVELDNMQGHKIGNDLKSLP</sequence>
<evidence type="ECO:0000256" key="3">
    <source>
        <dbReference type="ARBA" id="ARBA00023136"/>
    </source>
</evidence>
<evidence type="ECO:0000256" key="5">
    <source>
        <dbReference type="ARBA" id="ARBA00039897"/>
    </source>
</evidence>
<dbReference type="PANTHER" id="PTHR24064">
    <property type="entry name" value="SOLUTE CARRIER FAMILY 22 MEMBER"/>
    <property type="match status" value="1"/>
</dbReference>
<evidence type="ECO:0000256" key="2">
    <source>
        <dbReference type="ARBA" id="ARBA00022989"/>
    </source>
</evidence>
<feature type="transmembrane region" description="Helical" evidence="8">
    <location>
        <begin position="457"/>
        <end position="476"/>
    </location>
</feature>
<feature type="transmembrane region" description="Helical" evidence="8">
    <location>
        <begin position="228"/>
        <end position="251"/>
    </location>
</feature>
<feature type="transmembrane region" description="Helical" evidence="8">
    <location>
        <begin position="143"/>
        <end position="162"/>
    </location>
</feature>
<evidence type="ECO:0000256" key="4">
    <source>
        <dbReference type="ARBA" id="ARBA00034696"/>
    </source>
</evidence>
<proteinExistence type="predicted"/>
<organism evidence="10 11">
    <name type="scientific">Scleropages formosus</name>
    <name type="common">Asian bonytongue</name>
    <name type="synonym">Osteoglossum formosum</name>
    <dbReference type="NCBI Taxonomy" id="113540"/>
    <lineage>
        <taxon>Eukaryota</taxon>
        <taxon>Metazoa</taxon>
        <taxon>Chordata</taxon>
        <taxon>Craniata</taxon>
        <taxon>Vertebrata</taxon>
        <taxon>Euteleostomi</taxon>
        <taxon>Actinopterygii</taxon>
        <taxon>Neopterygii</taxon>
        <taxon>Teleostei</taxon>
        <taxon>Osteoglossocephala</taxon>
        <taxon>Osteoglossomorpha</taxon>
        <taxon>Osteoglossiformes</taxon>
        <taxon>Osteoglossidae</taxon>
        <taxon>Scleropages</taxon>
    </lineage>
</organism>
<accession>A0A8C9UZR8</accession>
<feature type="transmembrane region" description="Helical" evidence="8">
    <location>
        <begin position="369"/>
        <end position="390"/>
    </location>
</feature>
<protein>
    <recommendedName>
        <fullName evidence="5">Solute carrier family 22 member 6</fullName>
    </recommendedName>
    <alternativeName>
        <fullName evidence="7">Organic anion transporter 1</fullName>
    </alternativeName>
    <alternativeName>
        <fullName evidence="6">Renal organic anion transporter 1</fullName>
    </alternativeName>
</protein>